<protein>
    <submittedName>
        <fullName evidence="2">Helix-turn-helix domain-containing protein</fullName>
    </submittedName>
</protein>
<dbReference type="CDD" id="cd00093">
    <property type="entry name" value="HTH_XRE"/>
    <property type="match status" value="1"/>
</dbReference>
<evidence type="ECO:0000313" key="3">
    <source>
        <dbReference type="Proteomes" id="UP000437131"/>
    </source>
</evidence>
<organism evidence="2 3">
    <name type="scientific">Cyanobacterium aponinum 0216</name>
    <dbReference type="NCBI Taxonomy" id="2676140"/>
    <lineage>
        <taxon>Bacteria</taxon>
        <taxon>Bacillati</taxon>
        <taxon>Cyanobacteriota</taxon>
        <taxon>Cyanophyceae</taxon>
        <taxon>Oscillatoriophycideae</taxon>
        <taxon>Chroococcales</taxon>
        <taxon>Geminocystaceae</taxon>
        <taxon>Cyanobacterium</taxon>
    </lineage>
</organism>
<reference evidence="2 3" key="1">
    <citation type="submission" date="2019-11" db="EMBL/GenBank/DDBJ databases">
        <title>Isolation of a new High Light Tolerant Cyanobacteria.</title>
        <authorList>
            <person name="Dobson Z."/>
            <person name="Vaughn N."/>
            <person name="Vaughn M."/>
            <person name="Fromme P."/>
            <person name="Mazor Y."/>
        </authorList>
    </citation>
    <scope>NUCLEOTIDE SEQUENCE [LARGE SCALE GENOMIC DNA]</scope>
    <source>
        <strain evidence="2 3">0216</strain>
    </source>
</reference>
<dbReference type="SMART" id="SM00530">
    <property type="entry name" value="HTH_XRE"/>
    <property type="match status" value="1"/>
</dbReference>
<sequence>MDITELKQPVIGDLIKALRLELNLSQEKFARELGVSFISLNRWENHKTMPSHLARQMINLHLEKLEDKGSKLINNMRSLP</sequence>
<dbReference type="Pfam" id="PF01381">
    <property type="entry name" value="HTH_3"/>
    <property type="match status" value="1"/>
</dbReference>
<comment type="caution">
    <text evidence="2">The sequence shown here is derived from an EMBL/GenBank/DDBJ whole genome shotgun (WGS) entry which is preliminary data.</text>
</comment>
<dbReference type="AlphaFoldDB" id="A0A844GTX6"/>
<dbReference type="RefSeq" id="WP_099435079.1">
    <property type="nucleotide sequence ID" value="NZ_WMIA01000001.1"/>
</dbReference>
<dbReference type="InterPro" id="IPR001387">
    <property type="entry name" value="Cro/C1-type_HTH"/>
</dbReference>
<evidence type="ECO:0000313" key="2">
    <source>
        <dbReference type="EMBL" id="MTF37526.1"/>
    </source>
</evidence>
<gene>
    <name evidence="2" type="ORF">GGC33_01060</name>
</gene>
<dbReference type="Gene3D" id="1.10.260.40">
    <property type="entry name" value="lambda repressor-like DNA-binding domains"/>
    <property type="match status" value="1"/>
</dbReference>
<dbReference type="GO" id="GO:0003677">
    <property type="term" value="F:DNA binding"/>
    <property type="evidence" value="ECO:0007669"/>
    <property type="project" value="InterPro"/>
</dbReference>
<dbReference type="EMBL" id="WMIA01000001">
    <property type="protein sequence ID" value="MTF37526.1"/>
    <property type="molecule type" value="Genomic_DNA"/>
</dbReference>
<proteinExistence type="predicted"/>
<name>A0A844GTX6_9CHRO</name>
<feature type="domain" description="HTH cro/C1-type" evidence="1">
    <location>
        <begin position="15"/>
        <end position="51"/>
    </location>
</feature>
<dbReference type="PROSITE" id="PS50943">
    <property type="entry name" value="HTH_CROC1"/>
    <property type="match status" value="1"/>
</dbReference>
<dbReference type="InterPro" id="IPR010982">
    <property type="entry name" value="Lambda_DNA-bd_dom_sf"/>
</dbReference>
<dbReference type="Proteomes" id="UP000437131">
    <property type="component" value="Unassembled WGS sequence"/>
</dbReference>
<evidence type="ECO:0000259" key="1">
    <source>
        <dbReference type="PROSITE" id="PS50943"/>
    </source>
</evidence>
<dbReference type="SUPFAM" id="SSF47413">
    <property type="entry name" value="lambda repressor-like DNA-binding domains"/>
    <property type="match status" value="1"/>
</dbReference>
<accession>A0A844GTX6</accession>